<organism evidence="1 2">
    <name type="scientific">candidate division WWE3 bacterium</name>
    <dbReference type="NCBI Taxonomy" id="2053526"/>
    <lineage>
        <taxon>Bacteria</taxon>
        <taxon>Katanobacteria</taxon>
    </lineage>
</organism>
<gene>
    <name evidence="1" type="ORF">GYA27_04355</name>
</gene>
<dbReference type="Proteomes" id="UP000526033">
    <property type="component" value="Unassembled WGS sequence"/>
</dbReference>
<comment type="caution">
    <text evidence="1">The sequence shown here is derived from an EMBL/GenBank/DDBJ whole genome shotgun (WGS) entry which is preliminary data.</text>
</comment>
<feature type="non-terminal residue" evidence="1">
    <location>
        <position position="1"/>
    </location>
</feature>
<evidence type="ECO:0000313" key="1">
    <source>
        <dbReference type="EMBL" id="NMB70399.1"/>
    </source>
</evidence>
<evidence type="ECO:0000313" key="2">
    <source>
        <dbReference type="Proteomes" id="UP000526033"/>
    </source>
</evidence>
<protein>
    <submittedName>
        <fullName evidence="1">Uncharacterized protein</fullName>
    </submittedName>
</protein>
<dbReference type="AlphaFoldDB" id="A0A7X9HGZ4"/>
<dbReference type="EMBL" id="JAAZNL010000055">
    <property type="protein sequence ID" value="NMB70399.1"/>
    <property type="molecule type" value="Genomic_DNA"/>
</dbReference>
<proteinExistence type="predicted"/>
<name>A0A7X9HGZ4_UNCKA</name>
<reference evidence="1 2" key="1">
    <citation type="journal article" date="2020" name="Biotechnol. Biofuels">
        <title>New insights from the biogas microbiome by comprehensive genome-resolved metagenomics of nearly 1600 species originating from multiple anaerobic digesters.</title>
        <authorList>
            <person name="Campanaro S."/>
            <person name="Treu L."/>
            <person name="Rodriguez-R L.M."/>
            <person name="Kovalovszki A."/>
            <person name="Ziels R.M."/>
            <person name="Maus I."/>
            <person name="Zhu X."/>
            <person name="Kougias P.G."/>
            <person name="Basile A."/>
            <person name="Luo G."/>
            <person name="Schluter A."/>
            <person name="Konstantinidis K.T."/>
            <person name="Angelidaki I."/>
        </authorList>
    </citation>
    <scope>NUCLEOTIDE SEQUENCE [LARGE SCALE GENOMIC DNA]</scope>
    <source>
        <strain evidence="1">AS27yjCOA_165</strain>
    </source>
</reference>
<sequence>IVVLEHAADSGKRTLEVTTKDYKYYLFDVTVQLDNYLYILKFDTTLSPQIITEVTNSFAIEVL</sequence>
<accession>A0A7X9HGZ4</accession>